<reference evidence="2" key="1">
    <citation type="journal article" date="2023" name="Mol. Phylogenet. Evol.">
        <title>Genome-scale phylogeny and comparative genomics of the fungal order Sordariales.</title>
        <authorList>
            <person name="Hensen N."/>
            <person name="Bonometti L."/>
            <person name="Westerberg I."/>
            <person name="Brannstrom I.O."/>
            <person name="Guillou S."/>
            <person name="Cros-Aarteil S."/>
            <person name="Calhoun S."/>
            <person name="Haridas S."/>
            <person name="Kuo A."/>
            <person name="Mondo S."/>
            <person name="Pangilinan J."/>
            <person name="Riley R."/>
            <person name="LaButti K."/>
            <person name="Andreopoulos B."/>
            <person name="Lipzen A."/>
            <person name="Chen C."/>
            <person name="Yan M."/>
            <person name="Daum C."/>
            <person name="Ng V."/>
            <person name="Clum A."/>
            <person name="Steindorff A."/>
            <person name="Ohm R.A."/>
            <person name="Martin F."/>
            <person name="Silar P."/>
            <person name="Natvig D.O."/>
            <person name="Lalanne C."/>
            <person name="Gautier V."/>
            <person name="Ament-Velasquez S.L."/>
            <person name="Kruys A."/>
            <person name="Hutchinson M.I."/>
            <person name="Powell A.J."/>
            <person name="Barry K."/>
            <person name="Miller A.N."/>
            <person name="Grigoriev I.V."/>
            <person name="Debuchy R."/>
            <person name="Gladieux P."/>
            <person name="Hiltunen Thoren M."/>
            <person name="Johannesson H."/>
        </authorList>
    </citation>
    <scope>NUCLEOTIDE SEQUENCE</scope>
    <source>
        <strain evidence="2">CBS 118394</strain>
    </source>
</reference>
<feature type="signal peptide" evidence="1">
    <location>
        <begin position="1"/>
        <end position="21"/>
    </location>
</feature>
<proteinExistence type="predicted"/>
<keyword evidence="1" id="KW-0732">Signal</keyword>
<reference evidence="2" key="2">
    <citation type="submission" date="2023-06" db="EMBL/GenBank/DDBJ databases">
        <authorList>
            <consortium name="Lawrence Berkeley National Laboratory"/>
            <person name="Haridas S."/>
            <person name="Hensen N."/>
            <person name="Bonometti L."/>
            <person name="Westerberg I."/>
            <person name="Brannstrom I.O."/>
            <person name="Guillou S."/>
            <person name="Cros-Aarteil S."/>
            <person name="Calhoun S."/>
            <person name="Kuo A."/>
            <person name="Mondo S."/>
            <person name="Pangilinan J."/>
            <person name="Riley R."/>
            <person name="Labutti K."/>
            <person name="Andreopoulos B."/>
            <person name="Lipzen A."/>
            <person name="Chen C."/>
            <person name="Yanf M."/>
            <person name="Daum C."/>
            <person name="Ng V."/>
            <person name="Clum A."/>
            <person name="Steindorff A."/>
            <person name="Ohm R."/>
            <person name="Martin F."/>
            <person name="Silar P."/>
            <person name="Natvig D."/>
            <person name="Lalanne C."/>
            <person name="Gautier V."/>
            <person name="Ament-Velasquez S.L."/>
            <person name="Kruys A."/>
            <person name="Hutchinson M.I."/>
            <person name="Powell A.J."/>
            <person name="Barry K."/>
            <person name="Miller A.N."/>
            <person name="Grigoriev I.V."/>
            <person name="Debuchy R."/>
            <person name="Gladieux P."/>
            <person name="Thoren M.H."/>
            <person name="Johannesson H."/>
        </authorList>
    </citation>
    <scope>NUCLEOTIDE SEQUENCE</scope>
    <source>
        <strain evidence="2">CBS 118394</strain>
    </source>
</reference>
<evidence type="ECO:0000256" key="1">
    <source>
        <dbReference type="SAM" id="SignalP"/>
    </source>
</evidence>
<dbReference type="EMBL" id="JAUEDM010000004">
    <property type="protein sequence ID" value="KAK3318873.1"/>
    <property type="molecule type" value="Genomic_DNA"/>
</dbReference>
<dbReference type="Proteomes" id="UP001283341">
    <property type="component" value="Unassembled WGS sequence"/>
</dbReference>
<dbReference type="InterPro" id="IPR020915">
    <property type="entry name" value="UPF0311"/>
</dbReference>
<feature type="chain" id="PRO_5041932268" evidence="1">
    <location>
        <begin position="22"/>
        <end position="180"/>
    </location>
</feature>
<evidence type="ECO:0000313" key="2">
    <source>
        <dbReference type="EMBL" id="KAK3318873.1"/>
    </source>
</evidence>
<dbReference type="Pfam" id="PF11578">
    <property type="entry name" value="DUF3237"/>
    <property type="match status" value="1"/>
</dbReference>
<dbReference type="PANTHER" id="PTHR37315:SF1">
    <property type="entry name" value="UPF0311 PROTEIN BLR7842"/>
    <property type="match status" value="1"/>
</dbReference>
<dbReference type="AlphaFoldDB" id="A0AAE0M4X6"/>
<name>A0AAE0M4X6_9PEZI</name>
<accession>A0AAE0M4X6</accession>
<organism evidence="2 3">
    <name type="scientific">Apodospora peruviana</name>
    <dbReference type="NCBI Taxonomy" id="516989"/>
    <lineage>
        <taxon>Eukaryota</taxon>
        <taxon>Fungi</taxon>
        <taxon>Dikarya</taxon>
        <taxon>Ascomycota</taxon>
        <taxon>Pezizomycotina</taxon>
        <taxon>Sordariomycetes</taxon>
        <taxon>Sordariomycetidae</taxon>
        <taxon>Sordariales</taxon>
        <taxon>Lasiosphaeriaceae</taxon>
        <taxon>Apodospora</taxon>
    </lineage>
</organism>
<comment type="caution">
    <text evidence="2">The sequence shown here is derived from an EMBL/GenBank/DDBJ whole genome shotgun (WGS) entry which is preliminary data.</text>
</comment>
<sequence>MKSITVARLAAFAAASRLALADLPLPTLTKDFHLECDLNPKLSLGSGPGNTLLNWISFTGGRWNATWGNGTIELGGHDYQYVLPELAARLDTRYLLKTADEKPAYIEIKTDGWRTGPPEVLEALNDPARADDVDPSLYKFRLFIGMNTGDVRYNHVNTTMWVASGKRQGAKVIYDAYKLG</sequence>
<protein>
    <submittedName>
        <fullName evidence="2">Uncharacterized protein</fullName>
    </submittedName>
</protein>
<evidence type="ECO:0000313" key="3">
    <source>
        <dbReference type="Proteomes" id="UP001283341"/>
    </source>
</evidence>
<dbReference type="PANTHER" id="PTHR37315">
    <property type="entry name" value="UPF0311 PROTEIN BLR7842"/>
    <property type="match status" value="1"/>
</dbReference>
<gene>
    <name evidence="2" type="ORF">B0H66DRAFT_640190</name>
</gene>
<dbReference type="Gene3D" id="2.40.160.20">
    <property type="match status" value="1"/>
</dbReference>
<keyword evidence="3" id="KW-1185">Reference proteome</keyword>